<dbReference type="InterPro" id="IPR012382">
    <property type="entry name" value="CobI/CbiL"/>
</dbReference>
<dbReference type="PIRSF" id="PIRSF036427">
    <property type="entry name" value="Precrrn-2_mtase"/>
    <property type="match status" value="1"/>
</dbReference>
<dbReference type="GO" id="GO:0009236">
    <property type="term" value="P:cobalamin biosynthetic process"/>
    <property type="evidence" value="ECO:0007669"/>
    <property type="project" value="UniProtKB-UniRule"/>
</dbReference>
<dbReference type="eggNOG" id="COG2243">
    <property type="taxonomic scope" value="Bacteria"/>
</dbReference>
<dbReference type="UniPathway" id="UPA00148"/>
<keyword evidence="5 9" id="KW-0808">Transferase</keyword>
<evidence type="ECO:0000256" key="3">
    <source>
        <dbReference type="ARBA" id="ARBA00022573"/>
    </source>
</evidence>
<protein>
    <submittedName>
        <fullName evidence="9">Precorrin-2 C20-methyltransferase</fullName>
    </submittedName>
</protein>
<feature type="domain" description="Tetrapyrrole methylase" evidence="8">
    <location>
        <begin position="8"/>
        <end position="219"/>
    </location>
</feature>
<dbReference type="Proteomes" id="UP000008952">
    <property type="component" value="Unassembled WGS sequence"/>
</dbReference>
<keyword evidence="4 9" id="KW-0489">Methyltransferase</keyword>
<evidence type="ECO:0000256" key="6">
    <source>
        <dbReference type="ARBA" id="ARBA00022691"/>
    </source>
</evidence>
<organism evidence="9 10">
    <name type="scientific">Bartonella tamiae Th239</name>
    <dbReference type="NCBI Taxonomy" id="1094558"/>
    <lineage>
        <taxon>Bacteria</taxon>
        <taxon>Pseudomonadati</taxon>
        <taxon>Pseudomonadota</taxon>
        <taxon>Alphaproteobacteria</taxon>
        <taxon>Hyphomicrobiales</taxon>
        <taxon>Bartonellaceae</taxon>
        <taxon>Bartonella</taxon>
    </lineage>
</organism>
<evidence type="ECO:0000313" key="9">
    <source>
        <dbReference type="EMBL" id="EJF88826.1"/>
    </source>
</evidence>
<dbReference type="RefSeq" id="WP_008039700.1">
    <property type="nucleotide sequence ID" value="NZ_JH725147.1"/>
</dbReference>
<dbReference type="EMBL" id="AIMB01000008">
    <property type="protein sequence ID" value="EJF88826.1"/>
    <property type="molecule type" value="Genomic_DNA"/>
</dbReference>
<keyword evidence="3" id="KW-0169">Cobalamin biosynthesis</keyword>
<reference evidence="9 10" key="1">
    <citation type="submission" date="2012-03" db="EMBL/GenBank/DDBJ databases">
        <title>The Genome Sequence of Bartonella tamiae Th239.</title>
        <authorList>
            <consortium name="The Broad Institute Genome Sequencing Platform"/>
            <consortium name="The Broad Institute Genome Sequencing Center for Infectious Disease"/>
            <person name="Feldgarden M."/>
            <person name="Kirby J."/>
            <person name="Kosoy M."/>
            <person name="Birtles R."/>
            <person name="Probert W.S."/>
            <person name="Chiaraviglio L."/>
            <person name="Young S.K."/>
            <person name="Zeng Q."/>
            <person name="Gargeya S."/>
            <person name="Fitzgerald M."/>
            <person name="Haas B."/>
            <person name="Abouelleil A."/>
            <person name="Alvarado L."/>
            <person name="Arachchi H.M."/>
            <person name="Berlin A."/>
            <person name="Chapman S.B."/>
            <person name="Gearin G."/>
            <person name="Goldberg J."/>
            <person name="Griggs A."/>
            <person name="Gujja S."/>
            <person name="Hansen M."/>
            <person name="Heiman D."/>
            <person name="Howarth C."/>
            <person name="Larimer J."/>
            <person name="Lui A."/>
            <person name="MacDonald P.J.P."/>
            <person name="McCowen C."/>
            <person name="Montmayeur A."/>
            <person name="Murphy C."/>
            <person name="Neiman D."/>
            <person name="Pearson M."/>
            <person name="Priest M."/>
            <person name="Roberts A."/>
            <person name="Saif S."/>
            <person name="Shea T."/>
            <person name="Sisk P."/>
            <person name="Stolte C."/>
            <person name="Sykes S."/>
            <person name="Wortman J."/>
            <person name="Nusbaum C."/>
            <person name="Birren B."/>
        </authorList>
    </citation>
    <scope>NUCLEOTIDE SEQUENCE [LARGE SCALE GENOMIC DNA]</scope>
    <source>
        <strain evidence="9 10">Th239</strain>
    </source>
</reference>
<dbReference type="PANTHER" id="PTHR43467">
    <property type="entry name" value="COBALT-PRECORRIN-2 C(20)-METHYLTRANSFERASE"/>
    <property type="match status" value="1"/>
</dbReference>
<dbReference type="Gene3D" id="3.40.1010.10">
    <property type="entry name" value="Cobalt-precorrin-4 Transmethylase, Domain 1"/>
    <property type="match status" value="1"/>
</dbReference>
<dbReference type="NCBIfam" id="TIGR01467">
    <property type="entry name" value="cobI_cbiL"/>
    <property type="match status" value="1"/>
</dbReference>
<evidence type="ECO:0000259" key="8">
    <source>
        <dbReference type="Pfam" id="PF00590"/>
    </source>
</evidence>
<dbReference type="NCBIfam" id="NF004647">
    <property type="entry name" value="PRK05990.1"/>
    <property type="match status" value="1"/>
</dbReference>
<evidence type="ECO:0000256" key="1">
    <source>
        <dbReference type="ARBA" id="ARBA00004953"/>
    </source>
</evidence>
<dbReference type="InterPro" id="IPR014777">
    <property type="entry name" value="4pyrrole_Mease_sub1"/>
</dbReference>
<dbReference type="Gene3D" id="3.30.950.10">
    <property type="entry name" value="Methyltransferase, Cobalt-precorrin-4 Transmethylase, Domain 2"/>
    <property type="match status" value="1"/>
</dbReference>
<dbReference type="GO" id="GO:0032259">
    <property type="term" value="P:methylation"/>
    <property type="evidence" value="ECO:0007669"/>
    <property type="project" value="UniProtKB-KW"/>
</dbReference>
<name>J0QSI0_9HYPH</name>
<evidence type="ECO:0000256" key="4">
    <source>
        <dbReference type="ARBA" id="ARBA00022603"/>
    </source>
</evidence>
<dbReference type="PATRIC" id="fig|1094558.3.peg.1479"/>
<sequence>MNNKMVQLYGVGVGPGDPDLITVKGVKAIQSADIIAYHETKTQKSNALNIAKSWITDRAQLAPIRYPVTTEKSSYSNDYKELLNQFYNNTSHYLEGFLKDNKTVVVLAEGDPLFYSSFMYIYDMLGTKYKTEIIPGISSIFGAASIFQTPLAYKNQSFTVLSGVLNQRELSDRLNTTDAFAIIKLGRNLEKVRDAIKECGLIDRALYIERATMKEQKIMILSEVDCSQSPYFSLILIPGSANRSQDYYIVE</sequence>
<accession>J0QSI0</accession>
<dbReference type="InterPro" id="IPR035996">
    <property type="entry name" value="4pyrrol_Methylase_sf"/>
</dbReference>
<dbReference type="InterPro" id="IPR000878">
    <property type="entry name" value="4pyrrol_Mease"/>
</dbReference>
<gene>
    <name evidence="9" type="ORF">ME5_01377</name>
</gene>
<evidence type="ECO:0000313" key="10">
    <source>
        <dbReference type="Proteomes" id="UP000008952"/>
    </source>
</evidence>
<keyword evidence="6" id="KW-0949">S-adenosyl-L-methionine</keyword>
<dbReference type="Pfam" id="PF00590">
    <property type="entry name" value="TP_methylase"/>
    <property type="match status" value="1"/>
</dbReference>
<evidence type="ECO:0000256" key="5">
    <source>
        <dbReference type="ARBA" id="ARBA00022679"/>
    </source>
</evidence>
<comment type="caution">
    <text evidence="9">The sequence shown here is derived from an EMBL/GenBank/DDBJ whole genome shotgun (WGS) entry which is preliminary data.</text>
</comment>
<comment type="similarity">
    <text evidence="2 7">Belongs to the precorrin methyltransferase family.</text>
</comment>
<evidence type="ECO:0000256" key="2">
    <source>
        <dbReference type="ARBA" id="ARBA00005879"/>
    </source>
</evidence>
<keyword evidence="10" id="KW-1185">Reference proteome</keyword>
<dbReference type="PANTHER" id="PTHR43467:SF2">
    <property type="entry name" value="COBALT-PRECORRIN-2 C(20)-METHYLTRANSFERASE"/>
    <property type="match status" value="1"/>
</dbReference>
<proteinExistence type="inferred from homology"/>
<comment type="pathway">
    <text evidence="1">Cofactor biosynthesis; adenosylcobalamin biosynthesis.</text>
</comment>
<dbReference type="STRING" id="1094558.ME5_01377"/>
<evidence type="ECO:0000256" key="7">
    <source>
        <dbReference type="PIRNR" id="PIRNR036427"/>
    </source>
</evidence>
<dbReference type="OrthoDB" id="9804789at2"/>
<dbReference type="GO" id="GO:0030788">
    <property type="term" value="F:precorrin-2 C20-methyltransferase activity"/>
    <property type="evidence" value="ECO:0007669"/>
    <property type="project" value="InterPro"/>
</dbReference>
<dbReference type="CDD" id="cd11645">
    <property type="entry name" value="Precorrin_2_C20_MT"/>
    <property type="match status" value="1"/>
</dbReference>
<dbReference type="InterPro" id="IPR014776">
    <property type="entry name" value="4pyrrole_Mease_sub2"/>
</dbReference>
<dbReference type="InterPro" id="IPR006364">
    <property type="entry name" value="CobI/CbiL/CobIJ_dom"/>
</dbReference>
<dbReference type="AlphaFoldDB" id="J0QSI0"/>
<dbReference type="SUPFAM" id="SSF53790">
    <property type="entry name" value="Tetrapyrrole methylase"/>
    <property type="match status" value="1"/>
</dbReference>
<dbReference type="HOGENOM" id="CLU_076014_1_1_5"/>